<proteinExistence type="predicted"/>
<evidence type="ECO:0000313" key="3">
    <source>
        <dbReference type="EMBL" id="GMH74445.1"/>
    </source>
</evidence>
<dbReference type="Pfam" id="PF09353">
    <property type="entry name" value="DUF1995"/>
    <property type="match status" value="1"/>
</dbReference>
<dbReference type="AlphaFoldDB" id="A0A9W7AR20"/>
<accession>A0A9W7AR20</accession>
<protein>
    <recommendedName>
        <fullName evidence="2">DUF1995 domain-containing protein</fullName>
    </recommendedName>
</protein>
<evidence type="ECO:0000256" key="1">
    <source>
        <dbReference type="SAM" id="SignalP"/>
    </source>
</evidence>
<gene>
    <name evidence="3" type="ORF">TrLO_g15835</name>
</gene>
<reference evidence="4" key="1">
    <citation type="journal article" date="2023" name="Commun. Biol.">
        <title>Genome analysis of Parmales, the sister group of diatoms, reveals the evolutionary specialization of diatoms from phago-mixotrophs to photoautotrophs.</title>
        <authorList>
            <person name="Ban H."/>
            <person name="Sato S."/>
            <person name="Yoshikawa S."/>
            <person name="Yamada K."/>
            <person name="Nakamura Y."/>
            <person name="Ichinomiya M."/>
            <person name="Sato N."/>
            <person name="Blanc-Mathieu R."/>
            <person name="Endo H."/>
            <person name="Kuwata A."/>
            <person name="Ogata H."/>
        </authorList>
    </citation>
    <scope>NUCLEOTIDE SEQUENCE [LARGE SCALE GENOMIC DNA]</scope>
    <source>
        <strain evidence="4">NIES 3700</strain>
    </source>
</reference>
<keyword evidence="1" id="KW-0732">Signal</keyword>
<sequence>MKTQTIILFLLVTILAIVPTLPLKIPKTPALQTSQCISSIDSNPHNRIYVDYLLPLPPETSAADIDPWPGGLNQMYDPASSTVKQILNRLTPNPGKCTEQIISKEDCCSFLVQEDLDSSKNDIACVIFPSVDNFNSLQEIDNLVGDRKLLLFNRQFKRPQDFGFDKIKAEKEIFDKYKWGYALQEFAVRGEDCKLIFENGTWNAVCLPNAESDEEVVLFDEVDERPEYVNLEIKINELIPKPLWMRQMDRAENEGFKFNRKK</sequence>
<organism evidence="3 4">
    <name type="scientific">Triparma laevis f. longispina</name>
    <dbReference type="NCBI Taxonomy" id="1714387"/>
    <lineage>
        <taxon>Eukaryota</taxon>
        <taxon>Sar</taxon>
        <taxon>Stramenopiles</taxon>
        <taxon>Ochrophyta</taxon>
        <taxon>Bolidophyceae</taxon>
        <taxon>Parmales</taxon>
        <taxon>Triparmaceae</taxon>
        <taxon>Triparma</taxon>
    </lineage>
</organism>
<comment type="caution">
    <text evidence="3">The sequence shown here is derived from an EMBL/GenBank/DDBJ whole genome shotgun (WGS) entry which is preliminary data.</text>
</comment>
<evidence type="ECO:0000313" key="4">
    <source>
        <dbReference type="Proteomes" id="UP001165122"/>
    </source>
</evidence>
<dbReference type="OrthoDB" id="188598at2759"/>
<keyword evidence="4" id="KW-1185">Reference proteome</keyword>
<dbReference type="InterPro" id="IPR018962">
    <property type="entry name" value="DUF1995"/>
</dbReference>
<feature type="chain" id="PRO_5040929478" description="DUF1995 domain-containing protein" evidence="1">
    <location>
        <begin position="23"/>
        <end position="262"/>
    </location>
</feature>
<evidence type="ECO:0000259" key="2">
    <source>
        <dbReference type="Pfam" id="PF09353"/>
    </source>
</evidence>
<dbReference type="EMBL" id="BRXW01000698">
    <property type="protein sequence ID" value="GMH74445.1"/>
    <property type="molecule type" value="Genomic_DNA"/>
</dbReference>
<dbReference type="Proteomes" id="UP001165122">
    <property type="component" value="Unassembled WGS sequence"/>
</dbReference>
<name>A0A9W7AR20_9STRA</name>
<feature type="domain" description="DUF1995" evidence="2">
    <location>
        <begin position="32"/>
        <end position="231"/>
    </location>
</feature>
<feature type="signal peptide" evidence="1">
    <location>
        <begin position="1"/>
        <end position="22"/>
    </location>
</feature>